<dbReference type="Gene3D" id="3.30.70.1060">
    <property type="entry name" value="Dimeric alpha+beta barrel"/>
    <property type="match status" value="1"/>
</dbReference>
<dbReference type="EMBL" id="JBDKWZ010000007">
    <property type="protein sequence ID" value="MEN7549106.1"/>
    <property type="molecule type" value="Genomic_DNA"/>
</dbReference>
<feature type="domain" description="YCII-related" evidence="2">
    <location>
        <begin position="1"/>
        <end position="90"/>
    </location>
</feature>
<sequence length="96" mass="10987">MEFLLVAYDGTDAQAPERRLNAREAHLQRAMEAKEAGNLIHGGAILDDQGKMIGSTLYLNFPDRETLENWLKDDPYVKQQVWDKVEVKPVKLLKFS</sequence>
<keyword evidence="4" id="KW-1185">Reference proteome</keyword>
<accession>A0AAW9S7W7</accession>
<dbReference type="SUPFAM" id="SSF54909">
    <property type="entry name" value="Dimeric alpha+beta barrel"/>
    <property type="match status" value="1"/>
</dbReference>
<organism evidence="3 4">
    <name type="scientific">Rapidithrix thailandica</name>
    <dbReference type="NCBI Taxonomy" id="413964"/>
    <lineage>
        <taxon>Bacteria</taxon>
        <taxon>Pseudomonadati</taxon>
        <taxon>Bacteroidota</taxon>
        <taxon>Cytophagia</taxon>
        <taxon>Cytophagales</taxon>
        <taxon>Flammeovirgaceae</taxon>
        <taxon>Rapidithrix</taxon>
    </lineage>
</organism>
<dbReference type="InterPro" id="IPR051807">
    <property type="entry name" value="Sec-metab_biosynth-assoc"/>
</dbReference>
<comment type="similarity">
    <text evidence="1">Belongs to the YciI family.</text>
</comment>
<dbReference type="InterPro" id="IPR011008">
    <property type="entry name" value="Dimeric_a/b-barrel"/>
</dbReference>
<dbReference type="PANTHER" id="PTHR33606">
    <property type="entry name" value="PROTEIN YCII"/>
    <property type="match status" value="1"/>
</dbReference>
<dbReference type="PANTHER" id="PTHR33606:SF3">
    <property type="entry name" value="PROTEIN YCII"/>
    <property type="match status" value="1"/>
</dbReference>
<evidence type="ECO:0000313" key="4">
    <source>
        <dbReference type="Proteomes" id="UP001403385"/>
    </source>
</evidence>
<comment type="caution">
    <text evidence="3">The sequence shown here is derived from an EMBL/GenBank/DDBJ whole genome shotgun (WGS) entry which is preliminary data.</text>
</comment>
<proteinExistence type="inferred from homology"/>
<gene>
    <name evidence="3" type="ORF">AAG747_14380</name>
</gene>
<evidence type="ECO:0000256" key="1">
    <source>
        <dbReference type="ARBA" id="ARBA00007689"/>
    </source>
</evidence>
<reference evidence="3 4" key="1">
    <citation type="submission" date="2024-04" db="EMBL/GenBank/DDBJ databases">
        <title>Novel genus in family Flammeovirgaceae.</title>
        <authorList>
            <person name="Nguyen T.H."/>
            <person name="Vuong T.Q."/>
            <person name="Le H."/>
            <person name="Kim S.-G."/>
        </authorList>
    </citation>
    <scope>NUCLEOTIDE SEQUENCE [LARGE SCALE GENOMIC DNA]</scope>
    <source>
        <strain evidence="3 4">JCM 23209</strain>
    </source>
</reference>
<dbReference type="InterPro" id="IPR005545">
    <property type="entry name" value="YCII"/>
</dbReference>
<evidence type="ECO:0000313" key="3">
    <source>
        <dbReference type="EMBL" id="MEN7549106.1"/>
    </source>
</evidence>
<protein>
    <submittedName>
        <fullName evidence="3">YciI family protein</fullName>
    </submittedName>
</protein>
<dbReference type="AlphaFoldDB" id="A0AAW9S7W7"/>
<evidence type="ECO:0000259" key="2">
    <source>
        <dbReference type="Pfam" id="PF03795"/>
    </source>
</evidence>
<dbReference type="Pfam" id="PF03795">
    <property type="entry name" value="YCII"/>
    <property type="match status" value="1"/>
</dbReference>
<dbReference type="RefSeq" id="WP_346821876.1">
    <property type="nucleotide sequence ID" value="NZ_JBDKWZ010000007.1"/>
</dbReference>
<name>A0AAW9S7W7_9BACT</name>
<dbReference type="Proteomes" id="UP001403385">
    <property type="component" value="Unassembled WGS sequence"/>
</dbReference>